<organism evidence="5 6">
    <name type="scientific">Paenibacillus aestuarii</name>
    <dbReference type="NCBI Taxonomy" id="516965"/>
    <lineage>
        <taxon>Bacteria</taxon>
        <taxon>Bacillati</taxon>
        <taxon>Bacillota</taxon>
        <taxon>Bacilli</taxon>
        <taxon>Bacillales</taxon>
        <taxon>Paenibacillaceae</taxon>
        <taxon>Paenibacillus</taxon>
    </lineage>
</organism>
<dbReference type="PROSITE" id="PS51257">
    <property type="entry name" value="PROKAR_LIPOPROTEIN"/>
    <property type="match status" value="1"/>
</dbReference>
<dbReference type="InterPro" id="IPR006059">
    <property type="entry name" value="SBP"/>
</dbReference>
<dbReference type="PANTHER" id="PTHR30061">
    <property type="entry name" value="MALTOSE-BINDING PERIPLASMIC PROTEIN"/>
    <property type="match status" value="1"/>
</dbReference>
<name>A0ABW0KDY8_9BACL</name>
<evidence type="ECO:0000256" key="3">
    <source>
        <dbReference type="ARBA" id="ARBA00022729"/>
    </source>
</evidence>
<dbReference type="CDD" id="cd14748">
    <property type="entry name" value="PBP2_UgpB"/>
    <property type="match status" value="1"/>
</dbReference>
<keyword evidence="6" id="KW-1185">Reference proteome</keyword>
<comment type="caution">
    <text evidence="5">The sequence shown here is derived from an EMBL/GenBank/DDBJ whole genome shotgun (WGS) entry which is preliminary data.</text>
</comment>
<dbReference type="Pfam" id="PF01547">
    <property type="entry name" value="SBP_bac_1"/>
    <property type="match status" value="1"/>
</dbReference>
<keyword evidence="2" id="KW-0813">Transport</keyword>
<accession>A0ABW0KDY8</accession>
<dbReference type="SUPFAM" id="SSF53850">
    <property type="entry name" value="Periplasmic binding protein-like II"/>
    <property type="match status" value="1"/>
</dbReference>
<gene>
    <name evidence="5" type="ORF">ACFPOG_25040</name>
</gene>
<evidence type="ECO:0000313" key="6">
    <source>
        <dbReference type="Proteomes" id="UP001596044"/>
    </source>
</evidence>
<dbReference type="Proteomes" id="UP001596044">
    <property type="component" value="Unassembled WGS sequence"/>
</dbReference>
<keyword evidence="3 4" id="KW-0732">Signal</keyword>
<dbReference type="Gene3D" id="3.40.190.10">
    <property type="entry name" value="Periplasmic binding protein-like II"/>
    <property type="match status" value="1"/>
</dbReference>
<feature type="chain" id="PRO_5047068170" evidence="4">
    <location>
        <begin position="31"/>
        <end position="444"/>
    </location>
</feature>
<protein>
    <submittedName>
        <fullName evidence="5">ABC transporter substrate-binding protein</fullName>
    </submittedName>
</protein>
<sequence length="444" mass="47869">MVKLKSLQWIGLTGLSLVMVMSGCSTNKPANTAPASAAPAASASAGAAATKAPEPAKSGEKVTLNFWTPFSGNDGPFMKKIVDKYNASQDKYTVKMTIQPNGDYYKLLDTAIATKKGVPDVAIMHLDQTPTYIAKDLLQPLDDIAKAAGVEKSNFPDATVDYATKDGKWYSIPLDIHPLVLYYNKDLFAAAGITKPPTNREEFVEDAKKLTDSSKGIWGAAMPTFWIQNFLFPTILFQNGGSFLDDKGNIAYNSPAGVEAVTFMRSLTTMKVSPPTVAQDGDFNLFQQGKSAMHFNGPWSKDAFDKAKINYGVAPVPQLGTVKQAVFAGSHNFVIPKSTTDAKVLAGVGDFLKYVSANSIDWAESGQAVASKVVRDSAAFKAMTQQQTEVAKEFDYVQFAPKVLNWGPISDSIWSELANALQGKKDPKQALDDAAAKSTQAMKK</sequence>
<evidence type="ECO:0000256" key="4">
    <source>
        <dbReference type="SAM" id="SignalP"/>
    </source>
</evidence>
<proteinExistence type="inferred from homology"/>
<comment type="similarity">
    <text evidence="1">Belongs to the bacterial solute-binding protein 1 family.</text>
</comment>
<evidence type="ECO:0000256" key="1">
    <source>
        <dbReference type="ARBA" id="ARBA00008520"/>
    </source>
</evidence>
<dbReference type="RefSeq" id="WP_270881229.1">
    <property type="nucleotide sequence ID" value="NZ_JAQFVF010000047.1"/>
</dbReference>
<reference evidence="6" key="1">
    <citation type="journal article" date="2019" name="Int. J. Syst. Evol. Microbiol.">
        <title>The Global Catalogue of Microorganisms (GCM) 10K type strain sequencing project: providing services to taxonomists for standard genome sequencing and annotation.</title>
        <authorList>
            <consortium name="The Broad Institute Genomics Platform"/>
            <consortium name="The Broad Institute Genome Sequencing Center for Infectious Disease"/>
            <person name="Wu L."/>
            <person name="Ma J."/>
        </authorList>
    </citation>
    <scope>NUCLEOTIDE SEQUENCE [LARGE SCALE GENOMIC DNA]</scope>
    <source>
        <strain evidence="6">KACC 11904</strain>
    </source>
</reference>
<feature type="signal peptide" evidence="4">
    <location>
        <begin position="1"/>
        <end position="30"/>
    </location>
</feature>
<evidence type="ECO:0000256" key="2">
    <source>
        <dbReference type="ARBA" id="ARBA00022448"/>
    </source>
</evidence>
<dbReference type="PANTHER" id="PTHR30061:SF50">
    <property type="entry name" value="MALTOSE_MALTODEXTRIN-BINDING PERIPLASMIC PROTEIN"/>
    <property type="match status" value="1"/>
</dbReference>
<evidence type="ECO:0000313" key="5">
    <source>
        <dbReference type="EMBL" id="MFC5451490.1"/>
    </source>
</evidence>
<dbReference type="EMBL" id="JBHSMJ010000036">
    <property type="protein sequence ID" value="MFC5451490.1"/>
    <property type="molecule type" value="Genomic_DNA"/>
</dbReference>